<sequence>DEPARTYPRRRPQRRPAPSHHDHPPLARPRGRLGAGRVRRHQGPLRGLCERGCAAVAQGLRPGMGDRGVRHAPCLDQHALGPRVGQGQDRGADPRDLAPHRTLPACRHRLRGPRGEHHRPGLRRAAGRRWDPHRGDHRGVRRAGRRRLAPTGQRRPEGRAADRVGGRGERGHHRRDAATRPALRGGRARRDRHERRDDRERLLRRGPGHRRGCGLRPSRARRTARPGRQGVCRPQQAAAGGAVAM</sequence>
<keyword evidence="2" id="KW-0548">Nucleotidyltransferase</keyword>
<organism evidence="2">
    <name type="scientific">uncultured Nocardioides sp</name>
    <dbReference type="NCBI Taxonomy" id="198441"/>
    <lineage>
        <taxon>Bacteria</taxon>
        <taxon>Bacillati</taxon>
        <taxon>Actinomycetota</taxon>
        <taxon>Actinomycetes</taxon>
        <taxon>Propionibacteriales</taxon>
        <taxon>Nocardioidaceae</taxon>
        <taxon>Nocardioides</taxon>
        <taxon>environmental samples</taxon>
    </lineage>
</organism>
<accession>A0A6J4P0X6</accession>
<feature type="compositionally biased region" description="Basic and acidic residues" evidence="1">
    <location>
        <begin position="90"/>
        <end position="99"/>
    </location>
</feature>
<keyword evidence="2" id="KW-0808">Transferase</keyword>
<dbReference type="AlphaFoldDB" id="A0A6J4P0X6"/>
<dbReference type="EMBL" id="CADCUN010000222">
    <property type="protein sequence ID" value="CAA9400733.1"/>
    <property type="molecule type" value="Genomic_DNA"/>
</dbReference>
<feature type="non-terminal residue" evidence="2">
    <location>
        <position position="1"/>
    </location>
</feature>
<feature type="non-terminal residue" evidence="2">
    <location>
        <position position="245"/>
    </location>
</feature>
<proteinExistence type="predicted"/>
<feature type="region of interest" description="Disordered" evidence="1">
    <location>
        <begin position="79"/>
        <end position="245"/>
    </location>
</feature>
<feature type="compositionally biased region" description="Basic and acidic residues" evidence="1">
    <location>
        <begin position="154"/>
        <end position="169"/>
    </location>
</feature>
<protein>
    <submittedName>
        <fullName evidence="2">Ribonuclease PH</fullName>
        <ecNumber evidence="2">2.7.7.56</ecNumber>
    </submittedName>
</protein>
<feature type="compositionally biased region" description="Basic and acidic residues" evidence="1">
    <location>
        <begin position="194"/>
        <end position="203"/>
    </location>
</feature>
<reference evidence="2" key="1">
    <citation type="submission" date="2020-02" db="EMBL/GenBank/DDBJ databases">
        <authorList>
            <person name="Meier V. D."/>
        </authorList>
    </citation>
    <scope>NUCLEOTIDE SEQUENCE</scope>
    <source>
        <strain evidence="2">AVDCRST_MAG60</strain>
    </source>
</reference>
<evidence type="ECO:0000256" key="1">
    <source>
        <dbReference type="SAM" id="MobiDB-lite"/>
    </source>
</evidence>
<feature type="compositionally biased region" description="Basic residues" evidence="1">
    <location>
        <begin position="7"/>
        <end position="18"/>
    </location>
</feature>
<feature type="region of interest" description="Disordered" evidence="1">
    <location>
        <begin position="1"/>
        <end position="37"/>
    </location>
</feature>
<gene>
    <name evidence="2" type="ORF">AVDCRST_MAG60-2096</name>
</gene>
<feature type="compositionally biased region" description="Basic residues" evidence="1">
    <location>
        <begin position="139"/>
        <end position="148"/>
    </location>
</feature>
<dbReference type="EC" id="2.7.7.56" evidence="2"/>
<dbReference type="GO" id="GO:0009022">
    <property type="term" value="F:tRNA nucleotidyltransferase activity"/>
    <property type="evidence" value="ECO:0007669"/>
    <property type="project" value="UniProtKB-EC"/>
</dbReference>
<feature type="compositionally biased region" description="Basic residues" evidence="1">
    <location>
        <begin position="204"/>
        <end position="225"/>
    </location>
</feature>
<evidence type="ECO:0000313" key="2">
    <source>
        <dbReference type="EMBL" id="CAA9400733.1"/>
    </source>
</evidence>
<name>A0A6J4P0X6_9ACTN</name>
<feature type="compositionally biased region" description="Basic and acidic residues" evidence="1">
    <location>
        <begin position="128"/>
        <end position="138"/>
    </location>
</feature>